<dbReference type="GO" id="GO:0003700">
    <property type="term" value="F:DNA-binding transcription factor activity"/>
    <property type="evidence" value="ECO:0007669"/>
    <property type="project" value="InterPro"/>
</dbReference>
<dbReference type="GO" id="GO:0043565">
    <property type="term" value="F:sequence-specific DNA binding"/>
    <property type="evidence" value="ECO:0007669"/>
    <property type="project" value="InterPro"/>
</dbReference>
<evidence type="ECO:0000256" key="1">
    <source>
        <dbReference type="ARBA" id="ARBA00023015"/>
    </source>
</evidence>
<protein>
    <recommendedName>
        <fullName evidence="4">HTH araC/xylS-type domain-containing protein</fullName>
    </recommendedName>
</protein>
<feature type="domain" description="HTH araC/xylS-type" evidence="4">
    <location>
        <begin position="88"/>
        <end position="166"/>
    </location>
</feature>
<proteinExistence type="predicted"/>
<evidence type="ECO:0000256" key="3">
    <source>
        <dbReference type="ARBA" id="ARBA00023163"/>
    </source>
</evidence>
<sequence>QLLADPARPAREPLFFERTYPHGDAISRRLGGLRHALGAGHAELGWLDEQVYGLMRALLAQREDVRREAEQLPAARPATRDELYRRLHLARDFAAACFEQPLTLAALADVAGMSANHLLRTFKQTFGQTPYQYITAQRIAAAQRRLAGSDEPISSICLAVGFESLG</sequence>
<feature type="non-terminal residue" evidence="5">
    <location>
        <position position="166"/>
    </location>
</feature>
<dbReference type="Gene3D" id="1.10.10.60">
    <property type="entry name" value="Homeodomain-like"/>
    <property type="match status" value="1"/>
</dbReference>
<keyword evidence="1" id="KW-0805">Transcription regulation</keyword>
<dbReference type="Proteomes" id="UP000050509">
    <property type="component" value="Unassembled WGS sequence"/>
</dbReference>
<dbReference type="InterPro" id="IPR018060">
    <property type="entry name" value="HTH_AraC"/>
</dbReference>
<comment type="caution">
    <text evidence="5">The sequence shown here is derived from an EMBL/GenBank/DDBJ whole genome shotgun (WGS) entry which is preliminary data.</text>
</comment>
<evidence type="ECO:0000313" key="6">
    <source>
        <dbReference type="Proteomes" id="UP000050509"/>
    </source>
</evidence>
<name>A0A0P9D223_9CHLR</name>
<accession>A0A0P9D223</accession>
<dbReference type="PANTHER" id="PTHR46796">
    <property type="entry name" value="HTH-TYPE TRANSCRIPTIONAL ACTIVATOR RHAS-RELATED"/>
    <property type="match status" value="1"/>
</dbReference>
<keyword evidence="6" id="KW-1185">Reference proteome</keyword>
<gene>
    <name evidence="5" type="ORF">SE17_44305</name>
</gene>
<reference evidence="5 6" key="1">
    <citation type="submission" date="2015-09" db="EMBL/GenBank/DDBJ databases">
        <title>Draft genome sequence of Kouleothrix aurantiaca JCM 19913.</title>
        <authorList>
            <person name="Hemp J."/>
        </authorList>
    </citation>
    <scope>NUCLEOTIDE SEQUENCE [LARGE SCALE GENOMIC DNA]</scope>
    <source>
        <strain evidence="5 6">COM-B</strain>
    </source>
</reference>
<evidence type="ECO:0000259" key="4">
    <source>
        <dbReference type="PROSITE" id="PS01124"/>
    </source>
</evidence>
<dbReference type="EMBL" id="LJCR01003766">
    <property type="protein sequence ID" value="KPV43586.1"/>
    <property type="molecule type" value="Genomic_DNA"/>
</dbReference>
<evidence type="ECO:0000256" key="2">
    <source>
        <dbReference type="ARBA" id="ARBA00023125"/>
    </source>
</evidence>
<evidence type="ECO:0000313" key="5">
    <source>
        <dbReference type="EMBL" id="KPV43586.1"/>
    </source>
</evidence>
<feature type="non-terminal residue" evidence="5">
    <location>
        <position position="1"/>
    </location>
</feature>
<keyword evidence="2" id="KW-0238">DNA-binding</keyword>
<dbReference type="AlphaFoldDB" id="A0A0P9D223"/>
<keyword evidence="3" id="KW-0804">Transcription</keyword>
<dbReference type="InterPro" id="IPR050204">
    <property type="entry name" value="AraC_XylS_family_regulators"/>
</dbReference>
<dbReference type="PROSITE" id="PS01124">
    <property type="entry name" value="HTH_ARAC_FAMILY_2"/>
    <property type="match status" value="1"/>
</dbReference>
<dbReference type="SUPFAM" id="SSF46689">
    <property type="entry name" value="Homeodomain-like"/>
    <property type="match status" value="1"/>
</dbReference>
<dbReference type="Pfam" id="PF12833">
    <property type="entry name" value="HTH_18"/>
    <property type="match status" value="1"/>
</dbReference>
<dbReference type="SMART" id="SM00342">
    <property type="entry name" value="HTH_ARAC"/>
    <property type="match status" value="1"/>
</dbReference>
<organism evidence="5 6">
    <name type="scientific">Kouleothrix aurantiaca</name>
    <dbReference type="NCBI Taxonomy" id="186479"/>
    <lineage>
        <taxon>Bacteria</taxon>
        <taxon>Bacillati</taxon>
        <taxon>Chloroflexota</taxon>
        <taxon>Chloroflexia</taxon>
        <taxon>Chloroflexales</taxon>
        <taxon>Roseiflexineae</taxon>
        <taxon>Roseiflexaceae</taxon>
        <taxon>Kouleothrix</taxon>
    </lineage>
</organism>
<dbReference type="InterPro" id="IPR009057">
    <property type="entry name" value="Homeodomain-like_sf"/>
</dbReference>